<accession>A0AAD3HGU8</accession>
<dbReference type="InterPro" id="IPR045886">
    <property type="entry name" value="ThiF/MoeB/HesA"/>
</dbReference>
<feature type="compositionally biased region" description="Pro residues" evidence="2">
    <location>
        <begin position="86"/>
        <end position="99"/>
    </location>
</feature>
<feature type="compositionally biased region" description="Low complexity" evidence="2">
    <location>
        <begin position="76"/>
        <end position="85"/>
    </location>
</feature>
<dbReference type="GO" id="GO:0005737">
    <property type="term" value="C:cytoplasm"/>
    <property type="evidence" value="ECO:0007669"/>
    <property type="project" value="TreeGrafter"/>
</dbReference>
<evidence type="ECO:0000259" key="3">
    <source>
        <dbReference type="Pfam" id="PF00899"/>
    </source>
</evidence>
<dbReference type="Gene3D" id="3.40.50.720">
    <property type="entry name" value="NAD(P)-binding Rossmann-like Domain"/>
    <property type="match status" value="1"/>
</dbReference>
<feature type="domain" description="THIF-type NAD/FAD binding fold" evidence="3">
    <location>
        <begin position="113"/>
        <end position="293"/>
    </location>
</feature>
<organism evidence="4 5">
    <name type="scientific">Astrephomene gubernaculifera</name>
    <dbReference type="NCBI Taxonomy" id="47775"/>
    <lineage>
        <taxon>Eukaryota</taxon>
        <taxon>Viridiplantae</taxon>
        <taxon>Chlorophyta</taxon>
        <taxon>core chlorophytes</taxon>
        <taxon>Chlorophyceae</taxon>
        <taxon>CS clade</taxon>
        <taxon>Chlamydomonadales</taxon>
        <taxon>Astrephomenaceae</taxon>
        <taxon>Astrephomene</taxon>
    </lineage>
</organism>
<dbReference type="PANTHER" id="PTHR10953:SF102">
    <property type="entry name" value="ADENYLYLTRANSFERASE AND SULFURTRANSFERASE MOCS3"/>
    <property type="match status" value="1"/>
</dbReference>
<keyword evidence="5" id="KW-1185">Reference proteome</keyword>
<keyword evidence="1" id="KW-0175">Coiled coil</keyword>
<dbReference type="Pfam" id="PF00899">
    <property type="entry name" value="ThiF"/>
    <property type="match status" value="1"/>
</dbReference>
<feature type="coiled-coil region" evidence="1">
    <location>
        <begin position="26"/>
        <end position="60"/>
    </location>
</feature>
<dbReference type="AlphaFoldDB" id="A0AAD3HGU8"/>
<dbReference type="GO" id="GO:0016779">
    <property type="term" value="F:nucleotidyltransferase activity"/>
    <property type="evidence" value="ECO:0007669"/>
    <property type="project" value="TreeGrafter"/>
</dbReference>
<reference evidence="4 5" key="1">
    <citation type="journal article" date="2021" name="Sci. Rep.">
        <title>Genome sequencing of the multicellular alga Astrephomene provides insights into convergent evolution of germ-soma differentiation.</title>
        <authorList>
            <person name="Yamashita S."/>
            <person name="Yamamoto K."/>
            <person name="Matsuzaki R."/>
            <person name="Suzuki S."/>
            <person name="Yamaguchi H."/>
            <person name="Hirooka S."/>
            <person name="Minakuchi Y."/>
            <person name="Miyagishima S."/>
            <person name="Kawachi M."/>
            <person name="Toyoda A."/>
            <person name="Nozaki H."/>
        </authorList>
    </citation>
    <scope>NUCLEOTIDE SEQUENCE [LARGE SCALE GENOMIC DNA]</scope>
    <source>
        <strain evidence="4 5">NIES-4017</strain>
    </source>
</reference>
<evidence type="ECO:0000256" key="2">
    <source>
        <dbReference type="SAM" id="MobiDB-lite"/>
    </source>
</evidence>
<dbReference type="InterPro" id="IPR035985">
    <property type="entry name" value="Ubiquitin-activating_enz"/>
</dbReference>
<evidence type="ECO:0000313" key="5">
    <source>
        <dbReference type="Proteomes" id="UP001054857"/>
    </source>
</evidence>
<feature type="region of interest" description="Disordered" evidence="2">
    <location>
        <begin position="76"/>
        <end position="107"/>
    </location>
</feature>
<dbReference type="EMBL" id="BMAR01000001">
    <property type="protein sequence ID" value="GFR40342.1"/>
    <property type="molecule type" value="Genomic_DNA"/>
</dbReference>
<dbReference type="PANTHER" id="PTHR10953">
    <property type="entry name" value="UBIQUITIN-ACTIVATING ENZYME E1"/>
    <property type="match status" value="1"/>
</dbReference>
<proteinExistence type="predicted"/>
<dbReference type="GO" id="GO:0042292">
    <property type="term" value="F:URM1 activating enzyme activity"/>
    <property type="evidence" value="ECO:0007669"/>
    <property type="project" value="TreeGrafter"/>
</dbReference>
<dbReference type="GO" id="GO:0004792">
    <property type="term" value="F:thiosulfate-cyanide sulfurtransferase activity"/>
    <property type="evidence" value="ECO:0007669"/>
    <property type="project" value="TreeGrafter"/>
</dbReference>
<comment type="caution">
    <text evidence="4">The sequence shown here is derived from an EMBL/GenBank/DDBJ whole genome shotgun (WGS) entry which is preliminary data.</text>
</comment>
<dbReference type="CDD" id="cd00757">
    <property type="entry name" value="ThiF_MoeB_HesA_family"/>
    <property type="match status" value="1"/>
</dbReference>
<dbReference type="InterPro" id="IPR000594">
    <property type="entry name" value="ThiF_NAD_FAD-bd"/>
</dbReference>
<sequence>PILSSSSVLGMMAARNGFVVTCPGNAATLSMDNADLRARNAELEREVSALKEQVLALQAELTGRAAVGVDAAAMDGSPIQQQPAPQQHPQPGAPPPPRAPPRHSLSRPQCERYSRHLLLPSFGVAAQQRVCGGSVLLVGCGGLGAPAAMYLAAAGVGRLGLVDKDTVEVTNLHRQIIHTTGRVGMHKALSARLTCIAINPTIQVEPHLSGLTPSTAVQLVGRYDLVLDCSDNPATRYLVSDACVVVGRPLVSAAAVGTDGQLTVYHYGEDGPCYRCLFPESPAPENCSRCGEAG</sequence>
<evidence type="ECO:0000256" key="1">
    <source>
        <dbReference type="SAM" id="Coils"/>
    </source>
</evidence>
<dbReference type="Proteomes" id="UP001054857">
    <property type="component" value="Unassembled WGS sequence"/>
</dbReference>
<evidence type="ECO:0000313" key="4">
    <source>
        <dbReference type="EMBL" id="GFR40342.1"/>
    </source>
</evidence>
<dbReference type="SUPFAM" id="SSF69572">
    <property type="entry name" value="Activating enzymes of the ubiquitin-like proteins"/>
    <property type="match status" value="1"/>
</dbReference>
<feature type="non-terminal residue" evidence="4">
    <location>
        <position position="1"/>
    </location>
</feature>
<feature type="non-terminal residue" evidence="4">
    <location>
        <position position="294"/>
    </location>
</feature>
<protein>
    <recommendedName>
        <fullName evidence="3">THIF-type NAD/FAD binding fold domain-containing protein</fullName>
    </recommendedName>
</protein>
<name>A0AAD3HGU8_9CHLO</name>
<gene>
    <name evidence="4" type="ORF">Agub_g884</name>
</gene>